<feature type="transmembrane region" description="Helical" evidence="1">
    <location>
        <begin position="172"/>
        <end position="190"/>
    </location>
</feature>
<evidence type="ECO:0000313" key="2">
    <source>
        <dbReference type="EMBL" id="TDR42063.1"/>
    </source>
</evidence>
<protein>
    <submittedName>
        <fullName evidence="2">Uncharacterized protein</fullName>
    </submittedName>
</protein>
<reference evidence="2 3" key="1">
    <citation type="submission" date="2019-03" db="EMBL/GenBank/DDBJ databases">
        <title>Genomic Encyclopedia of Type Strains, Phase IV (KMG-IV): sequencing the most valuable type-strain genomes for metagenomic binning, comparative biology and taxonomic classification.</title>
        <authorList>
            <person name="Goeker M."/>
        </authorList>
    </citation>
    <scope>NUCLEOTIDE SEQUENCE [LARGE SCALE GENOMIC DNA]</scope>
    <source>
        <strain evidence="2 3">DSM 21667</strain>
    </source>
</reference>
<keyword evidence="1" id="KW-1133">Transmembrane helix</keyword>
<dbReference type="Proteomes" id="UP000295293">
    <property type="component" value="Unassembled WGS sequence"/>
</dbReference>
<feature type="transmembrane region" description="Helical" evidence="1">
    <location>
        <begin position="369"/>
        <end position="388"/>
    </location>
</feature>
<sequence length="918" mass="99597">MTTSPRHPRRSRLRSLLAPLMLALACLLVYNANLRQIGAGDTVSARYLPLMLWHDGTLAPGAQARLFAHGHPLALPRFRPDNADGKAVYFEPTAYWLVRTREHELASFYPVVTPLIVAPLYLPAVLWLDARGWEQPHVDRVAEWMEKLAASILAAAASVVVFLLLRREGNRWSLPLALAFAFGTNTWMISSQALWQHGSGELLIALALLLALAPANIARTALLGAVCVLMAANRPPDGLVAAAIGLFVVYRDWRSAAWLTAGAVVPLAALVYYNLGFMGHLAGGYGVVKPPVNFFQSNWTGLAGLLVSPGRGLLVFSPFLAFVVVGLVQRLRSPDTRALAVALALAVVGQLLLYAQGDWRAGTAWGPRWLTDVLPILLWMLAPAPLVLRPVARSLFVAAIVVSVGVQTVGAFWYTKTSDELIYAGDPASMHGAWNPQNIPFVTELRHPPAPGELLCDAMGTIDRIGQTRLPAAGKLPELEPGALLEGWALACGRSPAQLLLLVNGVVVGTTTQFLPRADVDAAMHTRAPAGWQISANLWGVAAGEQVLQLAVRVEPRSDFRIVREQRVMVRAQALAASLATSDVPPPLPAAALDTLATRATALLREHQTEYGAWLTAHTSSLGYQAPQPELNTFLTSTLVDLLSPLAPSHGLDTALVRARAHLAAQIESNGLVRYHGLPDGPAIGTLGCAITPDADDTALVWRIAGPGADDARRQPMLDELARYRDARGLYRTWLAPRKHYRCLDPGSDPNPTDIAIQLHVYLMLRELDPPSAQKLCGNLQHAFRDEDIWVYYAKSSLLPYLRVAELQQRGCPLPLPAERLALPVGGQAIWSEAVHWLVAATPSPQDAQAQHAARRVLAQLAADDFALVRQSPPLLYHNDLSATVRRFYWSEDVGYALWLRLYQAAGGDAEPPPQAAP</sequence>
<evidence type="ECO:0000313" key="3">
    <source>
        <dbReference type="Proteomes" id="UP000295293"/>
    </source>
</evidence>
<name>A0A4R6YUC1_9GAMM</name>
<feature type="transmembrane region" description="Helical" evidence="1">
    <location>
        <begin position="339"/>
        <end position="357"/>
    </location>
</feature>
<evidence type="ECO:0000256" key="1">
    <source>
        <dbReference type="SAM" id="Phobius"/>
    </source>
</evidence>
<comment type="caution">
    <text evidence="2">The sequence shown here is derived from an EMBL/GenBank/DDBJ whole genome shotgun (WGS) entry which is preliminary data.</text>
</comment>
<keyword evidence="3" id="KW-1185">Reference proteome</keyword>
<proteinExistence type="predicted"/>
<feature type="transmembrane region" description="Helical" evidence="1">
    <location>
        <begin position="260"/>
        <end position="282"/>
    </location>
</feature>
<gene>
    <name evidence="2" type="ORF">DFR29_109119</name>
</gene>
<dbReference type="AlphaFoldDB" id="A0A4R6YUC1"/>
<dbReference type="PROSITE" id="PS51257">
    <property type="entry name" value="PROKAR_LIPOPROTEIN"/>
    <property type="match status" value="1"/>
</dbReference>
<dbReference type="RefSeq" id="WP_133819556.1">
    <property type="nucleotide sequence ID" value="NZ_SNZH01000009.1"/>
</dbReference>
<dbReference type="EMBL" id="SNZH01000009">
    <property type="protein sequence ID" value="TDR42063.1"/>
    <property type="molecule type" value="Genomic_DNA"/>
</dbReference>
<keyword evidence="1" id="KW-0812">Transmembrane</keyword>
<feature type="transmembrane region" description="Helical" evidence="1">
    <location>
        <begin position="302"/>
        <end position="327"/>
    </location>
</feature>
<organism evidence="2 3">
    <name type="scientific">Tahibacter aquaticus</name>
    <dbReference type="NCBI Taxonomy" id="520092"/>
    <lineage>
        <taxon>Bacteria</taxon>
        <taxon>Pseudomonadati</taxon>
        <taxon>Pseudomonadota</taxon>
        <taxon>Gammaproteobacteria</taxon>
        <taxon>Lysobacterales</taxon>
        <taxon>Rhodanobacteraceae</taxon>
        <taxon>Tahibacter</taxon>
    </lineage>
</organism>
<feature type="transmembrane region" description="Helical" evidence="1">
    <location>
        <begin position="202"/>
        <end position="232"/>
    </location>
</feature>
<accession>A0A4R6YUC1</accession>
<keyword evidence="1" id="KW-0472">Membrane</keyword>
<dbReference type="OrthoDB" id="316175at2"/>
<feature type="transmembrane region" description="Helical" evidence="1">
    <location>
        <begin position="395"/>
        <end position="414"/>
    </location>
</feature>
<feature type="transmembrane region" description="Helical" evidence="1">
    <location>
        <begin position="148"/>
        <end position="166"/>
    </location>
</feature>
<feature type="transmembrane region" description="Helical" evidence="1">
    <location>
        <begin position="107"/>
        <end position="128"/>
    </location>
</feature>